<accession>A0A8W8L541</accession>
<organism evidence="2 3">
    <name type="scientific">Magallana gigas</name>
    <name type="common">Pacific oyster</name>
    <name type="synonym">Crassostrea gigas</name>
    <dbReference type="NCBI Taxonomy" id="29159"/>
    <lineage>
        <taxon>Eukaryota</taxon>
        <taxon>Metazoa</taxon>
        <taxon>Spiralia</taxon>
        <taxon>Lophotrochozoa</taxon>
        <taxon>Mollusca</taxon>
        <taxon>Bivalvia</taxon>
        <taxon>Autobranchia</taxon>
        <taxon>Pteriomorphia</taxon>
        <taxon>Ostreida</taxon>
        <taxon>Ostreoidea</taxon>
        <taxon>Ostreidae</taxon>
        <taxon>Magallana</taxon>
    </lineage>
</organism>
<protein>
    <submittedName>
        <fullName evidence="2">Uncharacterized protein</fullName>
    </submittedName>
</protein>
<dbReference type="EnsemblMetazoa" id="G2642.1">
    <property type="protein sequence ID" value="G2642.1:cds"/>
    <property type="gene ID" value="G2642"/>
</dbReference>
<feature type="region of interest" description="Disordered" evidence="1">
    <location>
        <begin position="1"/>
        <end position="54"/>
    </location>
</feature>
<reference evidence="2" key="1">
    <citation type="submission" date="2022-08" db="UniProtKB">
        <authorList>
            <consortium name="EnsemblMetazoa"/>
        </authorList>
    </citation>
    <scope>IDENTIFICATION</scope>
    <source>
        <strain evidence="2">05x7-T-G4-1.051#20</strain>
    </source>
</reference>
<dbReference type="EnsemblMetazoa" id="G2642.2">
    <property type="protein sequence ID" value="G2642.2:cds"/>
    <property type="gene ID" value="G2642"/>
</dbReference>
<dbReference type="RefSeq" id="XP_011454879.2">
    <property type="nucleotide sequence ID" value="XM_011456577.4"/>
</dbReference>
<evidence type="ECO:0000313" key="2">
    <source>
        <dbReference type="EnsemblMetazoa" id="G2642.3:cds"/>
    </source>
</evidence>
<feature type="compositionally biased region" description="Low complexity" evidence="1">
    <location>
        <begin position="1"/>
        <end position="50"/>
    </location>
</feature>
<evidence type="ECO:0000256" key="1">
    <source>
        <dbReference type="SAM" id="MobiDB-lite"/>
    </source>
</evidence>
<dbReference type="GeneID" id="105347467"/>
<dbReference type="OrthoDB" id="426293at2759"/>
<keyword evidence="3" id="KW-1185">Reference proteome</keyword>
<dbReference type="AlphaFoldDB" id="A0A8W8L541"/>
<dbReference type="Proteomes" id="UP000005408">
    <property type="component" value="Unassembled WGS sequence"/>
</dbReference>
<name>A0A8W8L541_MAGGI</name>
<dbReference type="OMA" id="LQYRECT"/>
<proteinExistence type="predicted"/>
<dbReference type="KEGG" id="crg:105347467"/>
<evidence type="ECO:0000313" key="3">
    <source>
        <dbReference type="Proteomes" id="UP000005408"/>
    </source>
</evidence>
<sequence>MPPKPAGKTVKTTASKGGTAAKPAKAAAPKSTTKTPAKPAATAKPAEAAPAKPPEHKITVKELAAFVLQDADNIVKNSKWFPMMIDPSEISGRFLQYRECTFINGLDHEFINSPDRIRIATLAALRHGKKLVIDMMGVDLYEPIYSVMEKIEPGLLKMILDKSIMEDDNIKKLMRPTDDDLYSNILQFGMKDDFGFVIITKNEDTNGFTDKMMTVRVES</sequence>
<dbReference type="EnsemblMetazoa" id="G2642.3">
    <property type="protein sequence ID" value="G2642.3:cds"/>
    <property type="gene ID" value="G2642"/>
</dbReference>